<evidence type="ECO:0000313" key="3">
    <source>
        <dbReference type="EMBL" id="MBG6105982.1"/>
    </source>
</evidence>
<name>A0ABS0KBG4_9ACTN</name>
<dbReference type="SUPFAM" id="SSF56601">
    <property type="entry name" value="beta-lactamase/transpeptidase-like"/>
    <property type="match status" value="1"/>
</dbReference>
<keyword evidence="3" id="KW-0131">Cell cycle</keyword>
<feature type="domain" description="Penicillin-binding protein transpeptidase" evidence="2">
    <location>
        <begin position="4"/>
        <end position="71"/>
    </location>
</feature>
<evidence type="ECO:0000259" key="2">
    <source>
        <dbReference type="Pfam" id="PF00905"/>
    </source>
</evidence>
<feature type="region of interest" description="Disordered" evidence="1">
    <location>
        <begin position="1"/>
        <end position="29"/>
    </location>
</feature>
<sequence length="78" mass="8385">MRHEVVTAGTGAALENAPGKPVYGKTENAEYDNNPAHTHSWFVGWQGDVAFAVFVEGGGSSTWSAVPIAERFLRALPR</sequence>
<dbReference type="Pfam" id="PF00905">
    <property type="entry name" value="Transpeptidase"/>
    <property type="match status" value="1"/>
</dbReference>
<dbReference type="EMBL" id="JADOTY010000001">
    <property type="protein sequence ID" value="MBG6105982.1"/>
    <property type="molecule type" value="Genomic_DNA"/>
</dbReference>
<comment type="caution">
    <text evidence="3">The sequence shown here is derived from an EMBL/GenBank/DDBJ whole genome shotgun (WGS) entry which is preliminary data.</text>
</comment>
<evidence type="ECO:0000256" key="1">
    <source>
        <dbReference type="SAM" id="MobiDB-lite"/>
    </source>
</evidence>
<dbReference type="InterPro" id="IPR012338">
    <property type="entry name" value="Beta-lactam/transpept-like"/>
</dbReference>
<accession>A0ABS0KBG4</accession>
<evidence type="ECO:0000313" key="4">
    <source>
        <dbReference type="Proteomes" id="UP000631791"/>
    </source>
</evidence>
<protein>
    <submittedName>
        <fullName evidence="3">Cell division protein FtsI/penicillin-binding protein 2</fullName>
    </submittedName>
</protein>
<dbReference type="Gene3D" id="3.40.710.10">
    <property type="entry name" value="DD-peptidase/beta-lactamase superfamily"/>
    <property type="match status" value="1"/>
</dbReference>
<dbReference type="Proteomes" id="UP000631791">
    <property type="component" value="Unassembled WGS sequence"/>
</dbReference>
<keyword evidence="3" id="KW-0132">Cell division</keyword>
<dbReference type="InterPro" id="IPR001460">
    <property type="entry name" value="PCN-bd_Tpept"/>
</dbReference>
<dbReference type="GO" id="GO:0051301">
    <property type="term" value="P:cell division"/>
    <property type="evidence" value="ECO:0007669"/>
    <property type="project" value="UniProtKB-KW"/>
</dbReference>
<gene>
    <name evidence="3" type="ORF">IW249_006396</name>
</gene>
<proteinExistence type="predicted"/>
<reference evidence="3 4" key="1">
    <citation type="submission" date="2020-11" db="EMBL/GenBank/DDBJ databases">
        <title>Sequencing the genomes of 1000 actinobacteria strains.</title>
        <authorList>
            <person name="Klenk H.-P."/>
        </authorList>
    </citation>
    <scope>NUCLEOTIDE SEQUENCE [LARGE SCALE GENOMIC DNA]</scope>
    <source>
        <strain evidence="3 4">DSM 101695</strain>
    </source>
</reference>
<organism evidence="3 4">
    <name type="scientific">Micromonospora vinacea</name>
    <dbReference type="NCBI Taxonomy" id="709878"/>
    <lineage>
        <taxon>Bacteria</taxon>
        <taxon>Bacillati</taxon>
        <taxon>Actinomycetota</taxon>
        <taxon>Actinomycetes</taxon>
        <taxon>Micromonosporales</taxon>
        <taxon>Micromonosporaceae</taxon>
        <taxon>Micromonospora</taxon>
    </lineage>
</organism>
<keyword evidence="4" id="KW-1185">Reference proteome</keyword>
<dbReference type="RefSeq" id="WP_231392744.1">
    <property type="nucleotide sequence ID" value="NZ_JADOTY010000001.1"/>
</dbReference>